<feature type="binding site" evidence="4">
    <location>
        <position position="239"/>
    </location>
    <ligand>
        <name>shikimate</name>
        <dbReference type="ChEBI" id="CHEBI:36208"/>
    </ligand>
</feature>
<feature type="binding site" evidence="4">
    <location>
        <position position="106"/>
    </location>
    <ligand>
        <name>shikimate</name>
        <dbReference type="ChEBI" id="CHEBI:36208"/>
    </ligand>
</feature>
<feature type="binding site" evidence="4">
    <location>
        <position position="81"/>
    </location>
    <ligand>
        <name>shikimate</name>
        <dbReference type="ChEBI" id="CHEBI:36208"/>
    </ligand>
</feature>
<dbReference type="InterPro" id="IPR022893">
    <property type="entry name" value="Shikimate_DH_fam"/>
</dbReference>
<dbReference type="CDD" id="cd01065">
    <property type="entry name" value="NAD_bind_Shikimate_DH"/>
    <property type="match status" value="1"/>
</dbReference>
<feature type="domain" description="THIF-type NAD/FAD binding fold" evidence="5">
    <location>
        <begin position="140"/>
        <end position="186"/>
    </location>
</feature>
<comment type="catalytic activity">
    <reaction evidence="4">
        <text>shikimate + NADP(+) = 3-dehydroshikimate + NADPH + H(+)</text>
        <dbReference type="Rhea" id="RHEA:17737"/>
        <dbReference type="ChEBI" id="CHEBI:15378"/>
        <dbReference type="ChEBI" id="CHEBI:16630"/>
        <dbReference type="ChEBI" id="CHEBI:36208"/>
        <dbReference type="ChEBI" id="CHEBI:57783"/>
        <dbReference type="ChEBI" id="CHEBI:58349"/>
        <dbReference type="EC" id="1.1.1.25"/>
    </reaction>
</comment>
<evidence type="ECO:0000256" key="2">
    <source>
        <dbReference type="ARBA" id="ARBA00023002"/>
    </source>
</evidence>
<keyword evidence="3 4" id="KW-0057">Aromatic amino acid biosynthesis</keyword>
<feature type="binding site" evidence="4">
    <location>
        <position position="267"/>
    </location>
    <ligand>
        <name>shikimate</name>
        <dbReference type="ChEBI" id="CHEBI:36208"/>
    </ligand>
</feature>
<dbReference type="GO" id="GO:0050661">
    <property type="term" value="F:NADP binding"/>
    <property type="evidence" value="ECO:0007669"/>
    <property type="project" value="TreeGrafter"/>
</dbReference>
<evidence type="ECO:0000259" key="7">
    <source>
        <dbReference type="Pfam" id="PF18317"/>
    </source>
</evidence>
<keyword evidence="9" id="KW-1185">Reference proteome</keyword>
<keyword evidence="4" id="KW-0028">Amino-acid biosynthesis</keyword>
<dbReference type="Gene3D" id="3.40.50.720">
    <property type="entry name" value="NAD(P)-binding Rossmann-like Domain"/>
    <property type="match status" value="1"/>
</dbReference>
<dbReference type="InterPro" id="IPR036291">
    <property type="entry name" value="NAD(P)-bd_dom_sf"/>
</dbReference>
<dbReference type="EC" id="1.1.1.25" evidence="4"/>
<gene>
    <name evidence="4" type="primary">aroE</name>
    <name evidence="8" type="ORF">CLV80_109121</name>
</gene>
<evidence type="ECO:0000313" key="9">
    <source>
        <dbReference type="Proteomes" id="UP000238007"/>
    </source>
</evidence>
<dbReference type="GO" id="GO:0009073">
    <property type="term" value="P:aromatic amino acid family biosynthetic process"/>
    <property type="evidence" value="ECO:0007669"/>
    <property type="project" value="UniProtKB-KW"/>
</dbReference>
<comment type="function">
    <text evidence="4">Involved in the biosynthesis of the chorismate, which leads to the biosynthesis of aromatic amino acids. Catalyzes the reversible NADPH linked reduction of 3-dehydroshikimate (DHSA) to yield shikimate (SA).</text>
</comment>
<dbReference type="OrthoDB" id="9792692at2"/>
<dbReference type="InterPro" id="IPR046346">
    <property type="entry name" value="Aminoacid_DH-like_N_sf"/>
</dbReference>
<dbReference type="NCBIfam" id="NF001319">
    <property type="entry name" value="PRK00258.3-3"/>
    <property type="match status" value="1"/>
</dbReference>
<dbReference type="GO" id="GO:0004764">
    <property type="term" value="F:shikimate 3-dehydrogenase (NADP+) activity"/>
    <property type="evidence" value="ECO:0007669"/>
    <property type="project" value="UniProtKB-UniRule"/>
</dbReference>
<name>A0A2T0VWU2_9RHOB</name>
<dbReference type="GO" id="GO:0019632">
    <property type="term" value="P:shikimate metabolic process"/>
    <property type="evidence" value="ECO:0007669"/>
    <property type="project" value="TreeGrafter"/>
</dbReference>
<evidence type="ECO:0000313" key="8">
    <source>
        <dbReference type="EMBL" id="PRY76321.1"/>
    </source>
</evidence>
<feature type="binding site" evidence="4">
    <location>
        <begin position="29"/>
        <end position="31"/>
    </location>
    <ligand>
        <name>shikimate</name>
        <dbReference type="ChEBI" id="CHEBI:36208"/>
    </ligand>
</feature>
<accession>A0A2T0VWU2</accession>
<dbReference type="InterPro" id="IPR013708">
    <property type="entry name" value="Shikimate_DH-bd_N"/>
</dbReference>
<evidence type="ECO:0000256" key="4">
    <source>
        <dbReference type="HAMAP-Rule" id="MF_00222"/>
    </source>
</evidence>
<comment type="subunit">
    <text evidence="4">Homodimer.</text>
</comment>
<dbReference type="InterPro" id="IPR000594">
    <property type="entry name" value="ThiF_NAD_FAD-bd"/>
</dbReference>
<reference evidence="8 9" key="1">
    <citation type="submission" date="2018-03" db="EMBL/GenBank/DDBJ databases">
        <title>Genomic Encyclopedia of Archaeal and Bacterial Type Strains, Phase II (KMG-II): from individual species to whole genera.</title>
        <authorList>
            <person name="Goeker M."/>
        </authorList>
    </citation>
    <scope>NUCLEOTIDE SEQUENCE [LARGE SCALE GENOMIC DNA]</scope>
    <source>
        <strain evidence="8 9">DSM 101533</strain>
    </source>
</reference>
<dbReference type="GO" id="GO:0009423">
    <property type="term" value="P:chorismate biosynthetic process"/>
    <property type="evidence" value="ECO:0007669"/>
    <property type="project" value="UniProtKB-UniRule"/>
</dbReference>
<dbReference type="EMBL" id="PVTP01000009">
    <property type="protein sequence ID" value="PRY76321.1"/>
    <property type="molecule type" value="Genomic_DNA"/>
</dbReference>
<keyword evidence="2 4" id="KW-0560">Oxidoreductase</keyword>
<evidence type="ECO:0000259" key="6">
    <source>
        <dbReference type="Pfam" id="PF08501"/>
    </source>
</evidence>
<evidence type="ECO:0000259" key="5">
    <source>
        <dbReference type="Pfam" id="PF00899"/>
    </source>
</evidence>
<feature type="domain" description="Shikimate dehydrogenase substrate binding N-terminal" evidence="6">
    <location>
        <begin position="21"/>
        <end position="108"/>
    </location>
</feature>
<dbReference type="UniPathway" id="UPA00053">
    <property type="reaction ID" value="UER00087"/>
</dbReference>
<feature type="binding site" evidence="4">
    <location>
        <position position="237"/>
    </location>
    <ligand>
        <name>NADP(+)</name>
        <dbReference type="ChEBI" id="CHEBI:58349"/>
    </ligand>
</feature>
<feature type="binding site" evidence="4">
    <location>
        <begin position="145"/>
        <end position="149"/>
    </location>
    <ligand>
        <name>NADP(+)</name>
        <dbReference type="ChEBI" id="CHEBI:58349"/>
    </ligand>
</feature>
<dbReference type="Proteomes" id="UP000238007">
    <property type="component" value="Unassembled WGS sequence"/>
</dbReference>
<dbReference type="Pfam" id="PF08501">
    <property type="entry name" value="Shikimate_dh_N"/>
    <property type="match status" value="1"/>
</dbReference>
<dbReference type="SUPFAM" id="SSF53223">
    <property type="entry name" value="Aminoacid dehydrogenase-like, N-terminal domain"/>
    <property type="match status" value="1"/>
</dbReference>
<dbReference type="Pfam" id="PF00899">
    <property type="entry name" value="ThiF"/>
    <property type="match status" value="1"/>
</dbReference>
<comment type="pathway">
    <text evidence="1 4">Metabolic intermediate biosynthesis; chorismate biosynthesis; chorismate from D-erythrose 4-phosphate and phosphoenolpyruvate: step 4/7.</text>
</comment>
<feature type="binding site" evidence="4">
    <location>
        <position position="260"/>
    </location>
    <ligand>
        <name>NADP(+)</name>
        <dbReference type="ChEBI" id="CHEBI:58349"/>
    </ligand>
</feature>
<feature type="domain" description="SDH C-terminal" evidence="7">
    <location>
        <begin position="260"/>
        <end position="287"/>
    </location>
</feature>
<dbReference type="Pfam" id="PF18317">
    <property type="entry name" value="SDH_C"/>
    <property type="match status" value="1"/>
</dbReference>
<feature type="binding site" evidence="4">
    <location>
        <position position="121"/>
    </location>
    <ligand>
        <name>shikimate</name>
        <dbReference type="ChEBI" id="CHEBI:36208"/>
    </ligand>
</feature>
<dbReference type="GO" id="GO:0005829">
    <property type="term" value="C:cytosol"/>
    <property type="evidence" value="ECO:0007669"/>
    <property type="project" value="TreeGrafter"/>
</dbReference>
<comment type="similarity">
    <text evidence="4">Belongs to the shikimate dehydrogenase family.</text>
</comment>
<keyword evidence="4" id="KW-0521">NADP</keyword>
<evidence type="ECO:0000256" key="1">
    <source>
        <dbReference type="ARBA" id="ARBA00004871"/>
    </source>
</evidence>
<proteinExistence type="inferred from homology"/>
<dbReference type="NCBIfam" id="NF009201">
    <property type="entry name" value="PRK12549.1"/>
    <property type="match status" value="1"/>
</dbReference>
<evidence type="ECO:0000256" key="3">
    <source>
        <dbReference type="ARBA" id="ARBA00023141"/>
    </source>
</evidence>
<feature type="binding site" evidence="4">
    <location>
        <position position="97"/>
    </location>
    <ligand>
        <name>NADP(+)</name>
        <dbReference type="ChEBI" id="CHEBI:58349"/>
    </ligand>
</feature>
<sequence length="294" mass="31170">MTSQQSIAVDSGVYDDLVIGLVGRGIQSSRTPRMHMAEGAAQGQRIIYQLLDVDQFPGGDRPLQQIIDAAEICGFSGLNITFPYKIDVMPLLDGLSDNARAIGAVNTVVFKDGKRIGHNTDKVGFQEGFRQNMPGANLNHVLQIGAGGAGVAVAHALASLGVQRLTIADSDHGRAVALQTQIAAGHEGVTVDVADLKEMLDLVPDGIVNATPVGMAKLPGTSYPVSLLRPEMWVADIVYFPLETELLAAARAKGCRVLPGSGMAVYQAVRAFELFTGRQPDAARMKATFEAMTS</sequence>
<dbReference type="InterPro" id="IPR041121">
    <property type="entry name" value="SDH_C"/>
</dbReference>
<dbReference type="AlphaFoldDB" id="A0A2T0VWU2"/>
<organism evidence="8 9">
    <name type="scientific">Yoonia maritima</name>
    <dbReference type="NCBI Taxonomy" id="1435347"/>
    <lineage>
        <taxon>Bacteria</taxon>
        <taxon>Pseudomonadati</taxon>
        <taxon>Pseudomonadota</taxon>
        <taxon>Alphaproteobacteria</taxon>
        <taxon>Rhodobacterales</taxon>
        <taxon>Paracoccaceae</taxon>
        <taxon>Yoonia</taxon>
    </lineage>
</organism>
<protein>
    <recommendedName>
        <fullName evidence="4">Shikimate dehydrogenase (NADP(+))</fullName>
        <shortName evidence="4">SDH</shortName>
        <ecNumber evidence="4">1.1.1.25</ecNumber>
    </recommendedName>
</protein>
<dbReference type="PANTHER" id="PTHR21089:SF1">
    <property type="entry name" value="BIFUNCTIONAL 3-DEHYDROQUINATE DEHYDRATASE_SHIKIMATE DEHYDROGENASE, CHLOROPLASTIC"/>
    <property type="match status" value="1"/>
</dbReference>
<dbReference type="GO" id="GO:0008652">
    <property type="term" value="P:amino acid biosynthetic process"/>
    <property type="evidence" value="ECO:0007669"/>
    <property type="project" value="UniProtKB-KW"/>
</dbReference>
<dbReference type="Gene3D" id="3.40.50.10860">
    <property type="entry name" value="Leucine Dehydrogenase, chain A, domain 1"/>
    <property type="match status" value="1"/>
</dbReference>
<feature type="active site" description="Proton acceptor" evidence="4">
    <location>
        <position position="85"/>
    </location>
</feature>
<comment type="caution">
    <text evidence="4">Lacks conserved residue(s) required for the propagation of feature annotation.</text>
</comment>
<dbReference type="PANTHER" id="PTHR21089">
    <property type="entry name" value="SHIKIMATE DEHYDROGENASE"/>
    <property type="match status" value="1"/>
</dbReference>
<dbReference type="RefSeq" id="WP_106358428.1">
    <property type="nucleotide sequence ID" value="NZ_PVTP01000009.1"/>
</dbReference>
<dbReference type="HAMAP" id="MF_00222">
    <property type="entry name" value="Shikimate_DH_AroE"/>
    <property type="match status" value="1"/>
</dbReference>
<dbReference type="SUPFAM" id="SSF51735">
    <property type="entry name" value="NAD(P)-binding Rossmann-fold domains"/>
    <property type="match status" value="1"/>
</dbReference>
<comment type="caution">
    <text evidence="8">The sequence shown here is derived from an EMBL/GenBank/DDBJ whole genome shotgun (WGS) entry which is preliminary data.</text>
</comment>